<protein>
    <submittedName>
        <fullName evidence="6">Chloride channel protein</fullName>
    </submittedName>
</protein>
<evidence type="ECO:0000313" key="6">
    <source>
        <dbReference type="EMBL" id="MBC5695814.1"/>
    </source>
</evidence>
<dbReference type="Proteomes" id="UP000641741">
    <property type="component" value="Unassembled WGS sequence"/>
</dbReference>
<feature type="transmembrane region" description="Helical" evidence="5">
    <location>
        <begin position="264"/>
        <end position="283"/>
    </location>
</feature>
<dbReference type="PRINTS" id="PR00762">
    <property type="entry name" value="CLCHANNEL"/>
</dbReference>
<proteinExistence type="predicted"/>
<evidence type="ECO:0000256" key="4">
    <source>
        <dbReference type="ARBA" id="ARBA00023136"/>
    </source>
</evidence>
<reference evidence="6 7" key="1">
    <citation type="submission" date="2020-08" db="EMBL/GenBank/DDBJ databases">
        <title>Genome public.</title>
        <authorList>
            <person name="Liu C."/>
            <person name="Sun Q."/>
        </authorList>
    </citation>
    <scope>NUCLEOTIDE SEQUENCE [LARGE SCALE GENOMIC DNA]</scope>
    <source>
        <strain evidence="6 7">M2</strain>
    </source>
</reference>
<evidence type="ECO:0000256" key="1">
    <source>
        <dbReference type="ARBA" id="ARBA00004141"/>
    </source>
</evidence>
<feature type="transmembrane region" description="Helical" evidence="5">
    <location>
        <begin position="25"/>
        <end position="50"/>
    </location>
</feature>
<keyword evidence="3 5" id="KW-1133">Transmembrane helix</keyword>
<name>A0ABR7GND7_9FIRM</name>
<feature type="transmembrane region" description="Helical" evidence="5">
    <location>
        <begin position="154"/>
        <end position="174"/>
    </location>
</feature>
<dbReference type="Pfam" id="PF00654">
    <property type="entry name" value="Voltage_CLC"/>
    <property type="match status" value="1"/>
</dbReference>
<dbReference type="PANTHER" id="PTHR43427:SF12">
    <property type="entry name" value="CHLORIDE TRANSPORTER"/>
    <property type="match status" value="1"/>
</dbReference>
<feature type="transmembrane region" description="Helical" evidence="5">
    <location>
        <begin position="186"/>
        <end position="209"/>
    </location>
</feature>
<dbReference type="RefSeq" id="WP_186970025.1">
    <property type="nucleotide sequence ID" value="NZ_JACOPK010000006.1"/>
</dbReference>
<comment type="subcellular location">
    <subcellularLocation>
        <location evidence="1">Membrane</location>
        <topology evidence="1">Multi-pass membrane protein</topology>
    </subcellularLocation>
</comment>
<accession>A0ABR7GND7</accession>
<evidence type="ECO:0000256" key="5">
    <source>
        <dbReference type="SAM" id="Phobius"/>
    </source>
</evidence>
<sequence length="426" mass="45565">MSHRKALLRRIYGAYYRIRRNLGAFIRWCIFSIIIGLVAGAVGAAFHHALGWATEMRTEHGWTLYFLPLAGLFIAFWYSRMDMPLERGTNFILTSVRRDHPVRLRLAPSIFITSVLTHLCGGSAGREGAAIQLGGAISGNIGHLMHLDDKDSRTITMCGMAAGFAALFGTPLAASVFAMEVVSVGVMYYAALLPCVLASVIAQRFSLFLGGEATAFSVSGIPQEADALLIAKLLLFGVACAGLAAFVCIVFHNVGHLFKKWFPNRYVCIAAGGAAVVVLTLLLGTRDYNGAGTQVIERAMAGEASYAACFIKLVMTAVTIGVGYKGGEIVPVLFIGSTFGAAYGGLFGLSASFAAGLGMVSVFCGVTNSPLTSLLLAYELFGGDSLALFALPVTVAYMLSGYYGLYSEQKILYSKLKPRFIDRKTK</sequence>
<evidence type="ECO:0000256" key="2">
    <source>
        <dbReference type="ARBA" id="ARBA00022692"/>
    </source>
</evidence>
<dbReference type="InterPro" id="IPR050368">
    <property type="entry name" value="ClC-type_chloride_channel"/>
</dbReference>
<keyword evidence="4 5" id="KW-0472">Membrane</keyword>
<organism evidence="6 7">
    <name type="scientific">Agathobaculum hominis</name>
    <dbReference type="NCBI Taxonomy" id="2763014"/>
    <lineage>
        <taxon>Bacteria</taxon>
        <taxon>Bacillati</taxon>
        <taxon>Bacillota</taxon>
        <taxon>Clostridia</taxon>
        <taxon>Eubacteriales</taxon>
        <taxon>Butyricicoccaceae</taxon>
        <taxon>Agathobaculum</taxon>
    </lineage>
</organism>
<feature type="transmembrane region" description="Helical" evidence="5">
    <location>
        <begin position="62"/>
        <end position="79"/>
    </location>
</feature>
<feature type="transmembrane region" description="Helical" evidence="5">
    <location>
        <begin position="229"/>
        <end position="252"/>
    </location>
</feature>
<feature type="transmembrane region" description="Helical" evidence="5">
    <location>
        <begin position="356"/>
        <end position="380"/>
    </location>
</feature>
<dbReference type="InterPro" id="IPR001807">
    <property type="entry name" value="ClC"/>
</dbReference>
<feature type="transmembrane region" description="Helical" evidence="5">
    <location>
        <begin position="329"/>
        <end position="349"/>
    </location>
</feature>
<dbReference type="InterPro" id="IPR014743">
    <property type="entry name" value="Cl-channel_core"/>
</dbReference>
<dbReference type="PANTHER" id="PTHR43427">
    <property type="entry name" value="CHLORIDE CHANNEL PROTEIN CLC-E"/>
    <property type="match status" value="1"/>
</dbReference>
<keyword evidence="2 5" id="KW-0812">Transmembrane</keyword>
<feature type="transmembrane region" description="Helical" evidence="5">
    <location>
        <begin position="304"/>
        <end position="323"/>
    </location>
</feature>
<gene>
    <name evidence="6" type="ORF">H8S02_07635</name>
</gene>
<dbReference type="EMBL" id="JACOPK010000006">
    <property type="protein sequence ID" value="MBC5695814.1"/>
    <property type="molecule type" value="Genomic_DNA"/>
</dbReference>
<dbReference type="Gene3D" id="1.10.3080.10">
    <property type="entry name" value="Clc chloride channel"/>
    <property type="match status" value="1"/>
</dbReference>
<evidence type="ECO:0000313" key="7">
    <source>
        <dbReference type="Proteomes" id="UP000641741"/>
    </source>
</evidence>
<dbReference type="SUPFAM" id="SSF81340">
    <property type="entry name" value="Clc chloride channel"/>
    <property type="match status" value="1"/>
</dbReference>
<keyword evidence="7" id="KW-1185">Reference proteome</keyword>
<comment type="caution">
    <text evidence="6">The sequence shown here is derived from an EMBL/GenBank/DDBJ whole genome shotgun (WGS) entry which is preliminary data.</text>
</comment>
<feature type="transmembrane region" description="Helical" evidence="5">
    <location>
        <begin position="386"/>
        <end position="405"/>
    </location>
</feature>
<evidence type="ECO:0000256" key="3">
    <source>
        <dbReference type="ARBA" id="ARBA00022989"/>
    </source>
</evidence>